<evidence type="ECO:0000313" key="3">
    <source>
        <dbReference type="Proteomes" id="UP000440578"/>
    </source>
</evidence>
<name>A0A6A4X1K3_AMPAM</name>
<keyword evidence="3" id="KW-1185">Reference proteome</keyword>
<accession>A0A6A4X1K3</accession>
<comment type="caution">
    <text evidence="2">The sequence shown here is derived from an EMBL/GenBank/DDBJ whole genome shotgun (WGS) entry which is preliminary data.</text>
</comment>
<feature type="region of interest" description="Disordered" evidence="1">
    <location>
        <begin position="1"/>
        <end position="30"/>
    </location>
</feature>
<evidence type="ECO:0000256" key="1">
    <source>
        <dbReference type="SAM" id="MobiDB-lite"/>
    </source>
</evidence>
<protein>
    <submittedName>
        <fullName evidence="2">Uncharacterized protein</fullName>
    </submittedName>
</protein>
<evidence type="ECO:0000313" key="2">
    <source>
        <dbReference type="EMBL" id="KAF0313177.1"/>
    </source>
</evidence>
<feature type="compositionally biased region" description="Basic and acidic residues" evidence="1">
    <location>
        <begin position="11"/>
        <end position="30"/>
    </location>
</feature>
<reference evidence="2 3" key="1">
    <citation type="submission" date="2019-07" db="EMBL/GenBank/DDBJ databases">
        <title>Draft genome assembly of a fouling barnacle, Amphibalanus amphitrite (Darwin, 1854): The first reference genome for Thecostraca.</title>
        <authorList>
            <person name="Kim W."/>
        </authorList>
    </citation>
    <scope>NUCLEOTIDE SEQUENCE [LARGE SCALE GENOMIC DNA]</scope>
    <source>
        <strain evidence="2">SNU_AA5</strain>
        <tissue evidence="2">Soma without cirri and trophi</tissue>
    </source>
</reference>
<proteinExistence type="predicted"/>
<dbReference type="EMBL" id="VIIS01000105">
    <property type="protein sequence ID" value="KAF0313177.1"/>
    <property type="molecule type" value="Genomic_DNA"/>
</dbReference>
<sequence>MDPGLPTSGRWLEHGRGRQLEHGRGRQLEHVRGRQLEHGRGWRLEHGRGWRLEHGRGRGVLICRRWGDDRYEDRRRRKVFVVEGIPVERRYPGRFESLIKDVLPREAVAS</sequence>
<gene>
    <name evidence="2" type="ORF">FJT64_016232</name>
</gene>
<dbReference type="Proteomes" id="UP000440578">
    <property type="component" value="Unassembled WGS sequence"/>
</dbReference>
<dbReference type="AlphaFoldDB" id="A0A6A4X1K3"/>
<organism evidence="2 3">
    <name type="scientific">Amphibalanus amphitrite</name>
    <name type="common">Striped barnacle</name>
    <name type="synonym">Balanus amphitrite</name>
    <dbReference type="NCBI Taxonomy" id="1232801"/>
    <lineage>
        <taxon>Eukaryota</taxon>
        <taxon>Metazoa</taxon>
        <taxon>Ecdysozoa</taxon>
        <taxon>Arthropoda</taxon>
        <taxon>Crustacea</taxon>
        <taxon>Multicrustacea</taxon>
        <taxon>Cirripedia</taxon>
        <taxon>Thoracica</taxon>
        <taxon>Thoracicalcarea</taxon>
        <taxon>Balanomorpha</taxon>
        <taxon>Balanoidea</taxon>
        <taxon>Balanidae</taxon>
        <taxon>Amphibalaninae</taxon>
        <taxon>Amphibalanus</taxon>
    </lineage>
</organism>